<name>A0AB34CKD5_9GAMM</name>
<proteinExistence type="predicted"/>
<dbReference type="AlphaFoldDB" id="A0AB34CKD5"/>
<dbReference type="SUPFAM" id="SSF46689">
    <property type="entry name" value="Homeodomain-like"/>
    <property type="match status" value="2"/>
</dbReference>
<dbReference type="InterPro" id="IPR018060">
    <property type="entry name" value="HTH_AraC"/>
</dbReference>
<dbReference type="InterPro" id="IPR009057">
    <property type="entry name" value="Homeodomain-like_sf"/>
</dbReference>
<dbReference type="PANTHER" id="PTHR47504">
    <property type="entry name" value="RIGHT ORIGIN-BINDING PROTEIN"/>
    <property type="match status" value="1"/>
</dbReference>
<feature type="domain" description="HTH araC/xylS-type" evidence="4">
    <location>
        <begin position="7"/>
        <end position="105"/>
    </location>
</feature>
<dbReference type="InterPro" id="IPR018062">
    <property type="entry name" value="HTH_AraC-typ_CS"/>
</dbReference>
<evidence type="ECO:0000259" key="4">
    <source>
        <dbReference type="PROSITE" id="PS01124"/>
    </source>
</evidence>
<dbReference type="SMART" id="SM00342">
    <property type="entry name" value="HTH_ARAC"/>
    <property type="match status" value="1"/>
</dbReference>
<evidence type="ECO:0000313" key="6">
    <source>
        <dbReference type="Proteomes" id="UP000324255"/>
    </source>
</evidence>
<dbReference type="Proteomes" id="UP000324255">
    <property type="component" value="Unassembled WGS sequence"/>
</dbReference>
<dbReference type="PRINTS" id="PR00032">
    <property type="entry name" value="HTHARAC"/>
</dbReference>
<evidence type="ECO:0000313" key="5">
    <source>
        <dbReference type="EMBL" id="KAA6122282.1"/>
    </source>
</evidence>
<evidence type="ECO:0000256" key="3">
    <source>
        <dbReference type="ARBA" id="ARBA00023163"/>
    </source>
</evidence>
<dbReference type="Gene3D" id="1.10.10.60">
    <property type="entry name" value="Homeodomain-like"/>
    <property type="match status" value="2"/>
</dbReference>
<dbReference type="PANTHER" id="PTHR47504:SF5">
    <property type="entry name" value="RIGHT ORIGIN-BINDING PROTEIN"/>
    <property type="match status" value="1"/>
</dbReference>
<evidence type="ECO:0000256" key="2">
    <source>
        <dbReference type="ARBA" id="ARBA00023125"/>
    </source>
</evidence>
<sequence length="278" mass="31961">MMNSFTRDLVIWIENNLERKVLLEDVSVKAGYSKWFLQRLFRAETGLALASYIRYRKLSRAAILLKMTSLPVTEITYRLGFSTQQAFTRTFKQHFGQAPGRYREAALWSFEGLLPELTGEKPDLPHPQLVMTRLKSLQGINLGYTCTGSELENIDFHTEQRRNLLHKAREKMEGHFPAYVAETYGPAPGNSERIKFSLTFDSGLQQSDPTQEGSAAFLRFPFHGTPDQLTAMKVNIYRHIMPFRRESRRAGHDFFIRENKAVPADCAPVLEGFYYIPV</sequence>
<dbReference type="EMBL" id="VWVM01000013">
    <property type="protein sequence ID" value="KAA6122282.1"/>
    <property type="molecule type" value="Genomic_DNA"/>
</dbReference>
<comment type="caution">
    <text evidence="5">The sequence shown here is derived from an EMBL/GenBank/DDBJ whole genome shotgun (WGS) entry which is preliminary data.</text>
</comment>
<keyword evidence="1" id="KW-0805">Transcription regulation</keyword>
<evidence type="ECO:0000256" key="1">
    <source>
        <dbReference type="ARBA" id="ARBA00023015"/>
    </source>
</evidence>
<dbReference type="Pfam" id="PF12833">
    <property type="entry name" value="HTH_18"/>
    <property type="match status" value="1"/>
</dbReference>
<dbReference type="GO" id="GO:0003700">
    <property type="term" value="F:DNA-binding transcription factor activity"/>
    <property type="evidence" value="ECO:0007669"/>
    <property type="project" value="InterPro"/>
</dbReference>
<protein>
    <submittedName>
        <fullName evidence="5">Helix-turn-helix domain-containing protein</fullName>
    </submittedName>
</protein>
<gene>
    <name evidence="5" type="ORF">F3I20_16570</name>
</gene>
<organism evidence="5 6">
    <name type="scientific">Candidatus Pantoea gossypiicola</name>
    <dbReference type="NCBI Taxonomy" id="2608008"/>
    <lineage>
        <taxon>Bacteria</taxon>
        <taxon>Pseudomonadati</taxon>
        <taxon>Pseudomonadota</taxon>
        <taxon>Gammaproteobacteria</taxon>
        <taxon>Enterobacterales</taxon>
        <taxon>Erwiniaceae</taxon>
        <taxon>Pantoea</taxon>
    </lineage>
</organism>
<keyword evidence="2" id="KW-0238">DNA-binding</keyword>
<dbReference type="PROSITE" id="PS01124">
    <property type="entry name" value="HTH_ARAC_FAMILY_2"/>
    <property type="match status" value="1"/>
</dbReference>
<reference evidence="5 6" key="1">
    <citation type="submission" date="2019-09" db="EMBL/GenBank/DDBJ databases">
        <title>Genomic diversity of phyloplane-associated Pantoea species in Pakistan cotton crop.</title>
        <authorList>
            <person name="Tufail M.R."/>
            <person name="Cook D.R."/>
        </authorList>
    </citation>
    <scope>NUCLEOTIDE SEQUENCE [LARGE SCALE GENOMIC DNA]</scope>
    <source>
        <strain evidence="5 6">B_8</strain>
    </source>
</reference>
<dbReference type="InterPro" id="IPR050959">
    <property type="entry name" value="MarA-like"/>
</dbReference>
<accession>A0AB34CKD5</accession>
<dbReference type="RefSeq" id="WP_150014246.1">
    <property type="nucleotide sequence ID" value="NZ_VWVM01000013.1"/>
</dbReference>
<keyword evidence="6" id="KW-1185">Reference proteome</keyword>
<dbReference type="InterPro" id="IPR011256">
    <property type="entry name" value="Reg_factor_effector_dom_sf"/>
</dbReference>
<dbReference type="Gene3D" id="3.20.80.10">
    <property type="entry name" value="Regulatory factor, effector binding domain"/>
    <property type="match status" value="1"/>
</dbReference>
<dbReference type="GO" id="GO:0043565">
    <property type="term" value="F:sequence-specific DNA binding"/>
    <property type="evidence" value="ECO:0007669"/>
    <property type="project" value="InterPro"/>
</dbReference>
<dbReference type="PROSITE" id="PS00041">
    <property type="entry name" value="HTH_ARAC_FAMILY_1"/>
    <property type="match status" value="1"/>
</dbReference>
<dbReference type="InterPro" id="IPR020449">
    <property type="entry name" value="Tscrpt_reg_AraC-type_HTH"/>
</dbReference>
<keyword evidence="3" id="KW-0804">Transcription</keyword>